<dbReference type="RefSeq" id="WP_091483953.1">
    <property type="nucleotide sequence ID" value="NZ_FOTR01000006.1"/>
</dbReference>
<sequence length="189" mass="21373">MRIIAGDFKGNRIQPVPNQLTRPTGDKVKESLFQMIGPFFDGGICLDLFAGSGALAIEAISRGMNKAILVDKQPKAISIIHQNVNHLHIQDRVEIYRNDAIRALKAIQKRAIQFDTIFLDPPYHKVSYDKLLYGITSADIVKENGLIICEHDPNTRIEYKDEGYHIWKHEVYSNTTAITILKKGVKDDD</sequence>
<accession>A0A1I4MBM6</accession>
<dbReference type="Proteomes" id="UP000198565">
    <property type="component" value="Unassembled WGS sequence"/>
</dbReference>
<dbReference type="Gene3D" id="3.40.50.150">
    <property type="entry name" value="Vaccinia Virus protein VP39"/>
    <property type="match status" value="1"/>
</dbReference>
<dbReference type="STRING" id="334253.SAMN04487943_106135"/>
<dbReference type="NCBIfam" id="TIGR00095">
    <property type="entry name" value="16S rRNA (guanine(966)-N(2))-methyltransferase RsmD"/>
    <property type="match status" value="1"/>
</dbReference>
<keyword evidence="2" id="KW-0808">Transferase</keyword>
<dbReference type="AlphaFoldDB" id="A0A1I4MBM6"/>
<organism evidence="3 4">
    <name type="scientific">Gracilibacillus orientalis</name>
    <dbReference type="NCBI Taxonomy" id="334253"/>
    <lineage>
        <taxon>Bacteria</taxon>
        <taxon>Bacillati</taxon>
        <taxon>Bacillota</taxon>
        <taxon>Bacilli</taxon>
        <taxon>Bacillales</taxon>
        <taxon>Bacillaceae</taxon>
        <taxon>Gracilibacillus</taxon>
    </lineage>
</organism>
<dbReference type="PANTHER" id="PTHR43542:SF1">
    <property type="entry name" value="METHYLTRANSFERASE"/>
    <property type="match status" value="1"/>
</dbReference>
<proteinExistence type="predicted"/>
<gene>
    <name evidence="3" type="ORF">SAMN04487943_106135</name>
</gene>
<dbReference type="InterPro" id="IPR002052">
    <property type="entry name" value="DNA_methylase_N6_adenine_CS"/>
</dbReference>
<dbReference type="SUPFAM" id="SSF53335">
    <property type="entry name" value="S-adenosyl-L-methionine-dependent methyltransferases"/>
    <property type="match status" value="1"/>
</dbReference>
<dbReference type="PROSITE" id="PS00092">
    <property type="entry name" value="N6_MTASE"/>
    <property type="match status" value="1"/>
</dbReference>
<protein>
    <recommendedName>
        <fullName evidence="5">16S rRNA (Guanine(966)-N(2))-methyltransferase RsmD</fullName>
    </recommendedName>
</protein>
<dbReference type="InterPro" id="IPR004398">
    <property type="entry name" value="RNA_MeTrfase_RsmD"/>
</dbReference>
<dbReference type="OrthoDB" id="9803017at2"/>
<dbReference type="GO" id="GO:0031167">
    <property type="term" value="P:rRNA methylation"/>
    <property type="evidence" value="ECO:0007669"/>
    <property type="project" value="InterPro"/>
</dbReference>
<dbReference type="PIRSF" id="PIRSF004553">
    <property type="entry name" value="CHP00095"/>
    <property type="match status" value="1"/>
</dbReference>
<keyword evidence="1" id="KW-0489">Methyltransferase</keyword>
<evidence type="ECO:0008006" key="5">
    <source>
        <dbReference type="Google" id="ProtNLM"/>
    </source>
</evidence>
<dbReference type="PANTHER" id="PTHR43542">
    <property type="entry name" value="METHYLTRANSFERASE"/>
    <property type="match status" value="1"/>
</dbReference>
<evidence type="ECO:0000256" key="1">
    <source>
        <dbReference type="ARBA" id="ARBA00022603"/>
    </source>
</evidence>
<evidence type="ECO:0000256" key="2">
    <source>
        <dbReference type="ARBA" id="ARBA00022679"/>
    </source>
</evidence>
<evidence type="ECO:0000313" key="3">
    <source>
        <dbReference type="EMBL" id="SFM00337.1"/>
    </source>
</evidence>
<dbReference type="GO" id="GO:0003676">
    <property type="term" value="F:nucleic acid binding"/>
    <property type="evidence" value="ECO:0007669"/>
    <property type="project" value="InterPro"/>
</dbReference>
<dbReference type="GO" id="GO:0008168">
    <property type="term" value="F:methyltransferase activity"/>
    <property type="evidence" value="ECO:0007669"/>
    <property type="project" value="UniProtKB-KW"/>
</dbReference>
<dbReference type="CDD" id="cd02440">
    <property type="entry name" value="AdoMet_MTases"/>
    <property type="match status" value="1"/>
</dbReference>
<dbReference type="InterPro" id="IPR029063">
    <property type="entry name" value="SAM-dependent_MTases_sf"/>
</dbReference>
<reference evidence="4" key="1">
    <citation type="submission" date="2016-10" db="EMBL/GenBank/DDBJ databases">
        <authorList>
            <person name="Varghese N."/>
            <person name="Submissions S."/>
        </authorList>
    </citation>
    <scope>NUCLEOTIDE SEQUENCE [LARGE SCALE GENOMIC DNA]</scope>
    <source>
        <strain evidence="4">CGMCC 1.4250</strain>
    </source>
</reference>
<name>A0A1I4MBM6_9BACI</name>
<evidence type="ECO:0000313" key="4">
    <source>
        <dbReference type="Proteomes" id="UP000198565"/>
    </source>
</evidence>
<dbReference type="EMBL" id="FOTR01000006">
    <property type="protein sequence ID" value="SFM00337.1"/>
    <property type="molecule type" value="Genomic_DNA"/>
</dbReference>
<dbReference type="Pfam" id="PF03602">
    <property type="entry name" value="Cons_hypoth95"/>
    <property type="match status" value="1"/>
</dbReference>
<keyword evidence="4" id="KW-1185">Reference proteome</keyword>